<evidence type="ECO:0000256" key="1">
    <source>
        <dbReference type="SAM" id="Coils"/>
    </source>
</evidence>
<dbReference type="EMBL" id="VDCV01000017">
    <property type="protein sequence ID" value="KAB5516446.1"/>
    <property type="molecule type" value="Genomic_DNA"/>
</dbReference>
<evidence type="ECO:0000313" key="2">
    <source>
        <dbReference type="EMBL" id="KAB5516446.1"/>
    </source>
</evidence>
<keyword evidence="1" id="KW-0175">Coiled coil</keyword>
<dbReference type="AlphaFoldDB" id="A0A5N5JCX8"/>
<dbReference type="Proteomes" id="UP000326939">
    <property type="component" value="Chromosome 17"/>
</dbReference>
<comment type="caution">
    <text evidence="2">The sequence shown here is derived from an EMBL/GenBank/DDBJ whole genome shotgun (WGS) entry which is preliminary data.</text>
</comment>
<reference evidence="3" key="1">
    <citation type="journal article" date="2019" name="Gigascience">
        <title>De novo genome assembly of the endangered Acer yangbiense, a plant species with extremely small populations endemic to Yunnan Province, China.</title>
        <authorList>
            <person name="Yang J."/>
            <person name="Wariss H.M."/>
            <person name="Tao L."/>
            <person name="Zhang R."/>
            <person name="Yun Q."/>
            <person name="Hollingsworth P."/>
            <person name="Dao Z."/>
            <person name="Luo G."/>
            <person name="Guo H."/>
            <person name="Ma Y."/>
            <person name="Sun W."/>
        </authorList>
    </citation>
    <scope>NUCLEOTIDE SEQUENCE [LARGE SCALE GENOMIC DNA]</scope>
    <source>
        <strain evidence="3">cv. br00</strain>
    </source>
</reference>
<keyword evidence="3" id="KW-1185">Reference proteome</keyword>
<sequence>MLDSAKQESLEWRRKYEETWNKKKAVKDQVEVETVPGAHEEEARLAGAHGQAQDYFSKNAFAYFADALFKNLYNTFLKFKNRGQGNKVKIAKLEVAEQKITTLNLHLKGVQEKMDKYELESSALKLQLKDLNDKYESVQTAVHALEMAAQILVQDRIQMEQKYPTELKRFE</sequence>
<accession>A0A5N5JCX8</accession>
<evidence type="ECO:0000313" key="3">
    <source>
        <dbReference type="Proteomes" id="UP000326939"/>
    </source>
</evidence>
<protein>
    <submittedName>
        <fullName evidence="2">Uncharacterized protein</fullName>
    </submittedName>
</protein>
<gene>
    <name evidence="2" type="ORF">DKX38_027094</name>
</gene>
<proteinExistence type="predicted"/>
<feature type="coiled-coil region" evidence="1">
    <location>
        <begin position="93"/>
        <end position="148"/>
    </location>
</feature>
<name>A0A5N5JCX8_9ROSI</name>
<organism evidence="2 3">
    <name type="scientific">Salix brachista</name>
    <dbReference type="NCBI Taxonomy" id="2182728"/>
    <lineage>
        <taxon>Eukaryota</taxon>
        <taxon>Viridiplantae</taxon>
        <taxon>Streptophyta</taxon>
        <taxon>Embryophyta</taxon>
        <taxon>Tracheophyta</taxon>
        <taxon>Spermatophyta</taxon>
        <taxon>Magnoliopsida</taxon>
        <taxon>eudicotyledons</taxon>
        <taxon>Gunneridae</taxon>
        <taxon>Pentapetalae</taxon>
        <taxon>rosids</taxon>
        <taxon>fabids</taxon>
        <taxon>Malpighiales</taxon>
        <taxon>Salicaceae</taxon>
        <taxon>Saliceae</taxon>
        <taxon>Salix</taxon>
    </lineage>
</organism>